<dbReference type="PROSITE" id="PS51720">
    <property type="entry name" value="G_AIG1"/>
    <property type="match status" value="1"/>
</dbReference>
<dbReference type="Pfam" id="PF04548">
    <property type="entry name" value="AIG1"/>
    <property type="match status" value="1"/>
</dbReference>
<dbReference type="EMBL" id="CADEAL010004033">
    <property type="protein sequence ID" value="CAB1449918.1"/>
    <property type="molecule type" value="Genomic_DNA"/>
</dbReference>
<name>A0A9N7VIJ3_PLEPL</name>
<proteinExistence type="inferred from homology"/>
<organism evidence="6 7">
    <name type="scientific">Pleuronectes platessa</name>
    <name type="common">European plaice</name>
    <dbReference type="NCBI Taxonomy" id="8262"/>
    <lineage>
        <taxon>Eukaryota</taxon>
        <taxon>Metazoa</taxon>
        <taxon>Chordata</taxon>
        <taxon>Craniata</taxon>
        <taxon>Vertebrata</taxon>
        <taxon>Euteleostomi</taxon>
        <taxon>Actinopterygii</taxon>
        <taxon>Neopterygii</taxon>
        <taxon>Teleostei</taxon>
        <taxon>Neoteleostei</taxon>
        <taxon>Acanthomorphata</taxon>
        <taxon>Carangaria</taxon>
        <taxon>Pleuronectiformes</taxon>
        <taxon>Pleuronectoidei</taxon>
        <taxon>Pleuronectidae</taxon>
        <taxon>Pleuronectes</taxon>
    </lineage>
</organism>
<evidence type="ECO:0000256" key="1">
    <source>
        <dbReference type="ARBA" id="ARBA00008535"/>
    </source>
</evidence>
<evidence type="ECO:0000259" key="5">
    <source>
        <dbReference type="PROSITE" id="PS51720"/>
    </source>
</evidence>
<keyword evidence="3" id="KW-0342">GTP-binding</keyword>
<evidence type="ECO:0000256" key="3">
    <source>
        <dbReference type="ARBA" id="ARBA00023134"/>
    </source>
</evidence>
<evidence type="ECO:0000256" key="2">
    <source>
        <dbReference type="ARBA" id="ARBA00022741"/>
    </source>
</evidence>
<protein>
    <recommendedName>
        <fullName evidence="5">AIG1-type G domain-containing protein</fullName>
    </recommendedName>
</protein>
<keyword evidence="2" id="KW-0547">Nucleotide-binding</keyword>
<dbReference type="InterPro" id="IPR027417">
    <property type="entry name" value="P-loop_NTPase"/>
</dbReference>
<dbReference type="FunFam" id="3.40.50.300:FF:000366">
    <property type="entry name" value="GTPase, IMAP family member 2"/>
    <property type="match status" value="1"/>
</dbReference>
<dbReference type="PANTHER" id="PTHR10903">
    <property type="entry name" value="GTPASE, IMAP FAMILY MEMBER-RELATED"/>
    <property type="match status" value="1"/>
</dbReference>
<gene>
    <name evidence="6" type="ORF">PLEPLA_LOCUS37604</name>
</gene>
<feature type="domain" description="AIG1-type G" evidence="5">
    <location>
        <begin position="22"/>
        <end position="222"/>
    </location>
</feature>
<sequence>MSSSGNAASHEVCAASSPPPGADPLRLVLLGRTGTGRSSSGNTILGRSAFWADVSPSSVTTQCKKETGTVHGRSVSVIDTPGFLHTRLPPQEVMAEVGRCVVLSSPGPHAFLVTLQPCRFTKEERDTLEWIKATFGPEVCRFTVVLFTGGDQLQGRHTGDFLKESKELLEFVSSCRGGYHVFDNRDKTTESLQVEQLLKKVDKMLEDNGGGCYTNVMFREAEKMIKDARERILGGQQLGSPQKFVEVKEEQGSELERRRRREEEEARKREEGLFWCELVTAVGKGAAEGAGIMGEDEGKGKVVKKVKVMERAAALAASPLSITSAAKVVGGAVREGSKVLYKHRKTFLH</sequence>
<dbReference type="SUPFAM" id="SSF52540">
    <property type="entry name" value="P-loop containing nucleoside triphosphate hydrolases"/>
    <property type="match status" value="1"/>
</dbReference>
<dbReference type="PANTHER" id="PTHR10903:SF188">
    <property type="entry name" value="GTPASE IMAP FAMILY MEMBER 2-LIKE-RELATED"/>
    <property type="match status" value="1"/>
</dbReference>
<feature type="region of interest" description="Disordered" evidence="4">
    <location>
        <begin position="243"/>
        <end position="263"/>
    </location>
</feature>
<accession>A0A9N7VIJ3</accession>
<dbReference type="CDD" id="cd01852">
    <property type="entry name" value="AIG1"/>
    <property type="match status" value="1"/>
</dbReference>
<dbReference type="AlphaFoldDB" id="A0A9N7VIJ3"/>
<comment type="caution">
    <text evidence="6">The sequence shown here is derived from an EMBL/GenBank/DDBJ whole genome shotgun (WGS) entry which is preliminary data.</text>
</comment>
<evidence type="ECO:0000313" key="7">
    <source>
        <dbReference type="Proteomes" id="UP001153269"/>
    </source>
</evidence>
<comment type="similarity">
    <text evidence="1">Belongs to the TRAFAC class TrmE-Era-EngA-EngB-Septin-like GTPase superfamily. AIG1/Toc34/Toc159-like paraseptin GTPase family. IAN subfamily.</text>
</comment>
<reference evidence="6" key="1">
    <citation type="submission" date="2020-03" db="EMBL/GenBank/DDBJ databases">
        <authorList>
            <person name="Weist P."/>
        </authorList>
    </citation>
    <scope>NUCLEOTIDE SEQUENCE</scope>
</reference>
<dbReference type="InterPro" id="IPR006703">
    <property type="entry name" value="G_AIG1"/>
</dbReference>
<dbReference type="GO" id="GO:0005525">
    <property type="term" value="F:GTP binding"/>
    <property type="evidence" value="ECO:0007669"/>
    <property type="project" value="UniProtKB-KW"/>
</dbReference>
<evidence type="ECO:0000313" key="6">
    <source>
        <dbReference type="EMBL" id="CAB1449918.1"/>
    </source>
</evidence>
<evidence type="ECO:0000256" key="4">
    <source>
        <dbReference type="SAM" id="MobiDB-lite"/>
    </source>
</evidence>
<dbReference type="Gene3D" id="3.40.50.300">
    <property type="entry name" value="P-loop containing nucleotide triphosphate hydrolases"/>
    <property type="match status" value="1"/>
</dbReference>
<keyword evidence="7" id="KW-1185">Reference proteome</keyword>
<dbReference type="Proteomes" id="UP001153269">
    <property type="component" value="Unassembled WGS sequence"/>
</dbReference>
<dbReference type="InterPro" id="IPR045058">
    <property type="entry name" value="GIMA/IAN/Toc"/>
</dbReference>
<feature type="compositionally biased region" description="Basic and acidic residues" evidence="4">
    <location>
        <begin position="245"/>
        <end position="263"/>
    </location>
</feature>